<dbReference type="SUPFAM" id="SSF55166">
    <property type="entry name" value="Hedgehog/DD-peptidase"/>
    <property type="match status" value="1"/>
</dbReference>
<feature type="chain" id="PRO_5046004149" evidence="1">
    <location>
        <begin position="28"/>
        <end position="236"/>
    </location>
</feature>
<dbReference type="PROSITE" id="PS51257">
    <property type="entry name" value="PROKAR_LIPOPROTEIN"/>
    <property type="match status" value="1"/>
</dbReference>
<feature type="signal peptide" evidence="1">
    <location>
        <begin position="1"/>
        <end position="27"/>
    </location>
</feature>
<reference evidence="3 4" key="1">
    <citation type="submission" date="2024-07" db="EMBL/GenBank/DDBJ databases">
        <authorList>
            <person name="Thanompreechachai J."/>
            <person name="Duangmal K."/>
        </authorList>
    </citation>
    <scope>NUCLEOTIDE SEQUENCE [LARGE SCALE GENOMIC DNA]</scope>
    <source>
        <strain evidence="3 4">KCTC 19886</strain>
    </source>
</reference>
<evidence type="ECO:0000313" key="3">
    <source>
        <dbReference type="EMBL" id="MEW9265564.1"/>
    </source>
</evidence>
<evidence type="ECO:0000256" key="1">
    <source>
        <dbReference type="SAM" id="SignalP"/>
    </source>
</evidence>
<evidence type="ECO:0000259" key="2">
    <source>
        <dbReference type="Pfam" id="PF13539"/>
    </source>
</evidence>
<dbReference type="InterPro" id="IPR009045">
    <property type="entry name" value="Zn_M74/Hedgehog-like"/>
</dbReference>
<dbReference type="Pfam" id="PF13539">
    <property type="entry name" value="Peptidase_M15_4"/>
    <property type="match status" value="1"/>
</dbReference>
<name>A0ABV3P7F9_9ACTN</name>
<proteinExistence type="predicted"/>
<dbReference type="InterPro" id="IPR039561">
    <property type="entry name" value="Peptidase_M15C"/>
</dbReference>
<comment type="caution">
    <text evidence="3">The sequence shown here is derived from an EMBL/GenBank/DDBJ whole genome shotgun (WGS) entry which is preliminary data.</text>
</comment>
<dbReference type="RefSeq" id="WP_367638697.1">
    <property type="nucleotide sequence ID" value="NZ_JBFNQN010000008.1"/>
</dbReference>
<sequence>MRAVRFRLRSAVIAVPLLLGACAVPVATEPSGPPSAHVTRQARPVQTPVTPAFTSSVAPVTAAELSASWRPGCPVAPEKLRTVTVSFVDFAGAPSTGRLVVHADVAAAVVAVFAQLYAQRLPVARMEPVEAFGGSDDASMAADNTSAFNCRRTTGGTGFSEHSYGTAIDLNPVENPYVKGTTVLPAAGRAFVERRPGRGVVLAGDPVVRAFADHGFSWGGEWSSLKDYQHFSVSGD</sequence>
<gene>
    <name evidence="3" type="ORF">AB1207_12465</name>
</gene>
<dbReference type="Gene3D" id="3.30.1380.10">
    <property type="match status" value="1"/>
</dbReference>
<organism evidence="3 4">
    <name type="scientific">Kineococcus endophyticus</name>
    <dbReference type="NCBI Taxonomy" id="1181883"/>
    <lineage>
        <taxon>Bacteria</taxon>
        <taxon>Bacillati</taxon>
        <taxon>Actinomycetota</taxon>
        <taxon>Actinomycetes</taxon>
        <taxon>Kineosporiales</taxon>
        <taxon>Kineosporiaceae</taxon>
        <taxon>Kineococcus</taxon>
    </lineage>
</organism>
<dbReference type="EMBL" id="JBFNQN010000008">
    <property type="protein sequence ID" value="MEW9265564.1"/>
    <property type="molecule type" value="Genomic_DNA"/>
</dbReference>
<keyword evidence="1" id="KW-0732">Signal</keyword>
<protein>
    <submittedName>
        <fullName evidence="3">M15 family metallopeptidase</fullName>
    </submittedName>
</protein>
<dbReference type="Proteomes" id="UP001555826">
    <property type="component" value="Unassembled WGS sequence"/>
</dbReference>
<feature type="domain" description="Peptidase M15C" evidence="2">
    <location>
        <begin position="155"/>
        <end position="232"/>
    </location>
</feature>
<keyword evidence="4" id="KW-1185">Reference proteome</keyword>
<accession>A0ABV3P7F9</accession>
<evidence type="ECO:0000313" key="4">
    <source>
        <dbReference type="Proteomes" id="UP001555826"/>
    </source>
</evidence>